<keyword evidence="1" id="KW-0802">TPR repeat</keyword>
<dbReference type="InterPro" id="IPR011990">
    <property type="entry name" value="TPR-like_helical_dom_sf"/>
</dbReference>
<sequence length="1279" mass="137423">MDRDARRSQGEALAVLQSAATALDELTDAPEIAAAVREVLLSSSGDDEALTAAVTRLSGALSTALDEVNRAKQELERLAAERVEPFSEAWWARRRRDAESGTAVQAARDWVVAYVEALLAGRPDVAQRLCDPALGLAPADEHELVASARTAADALDEGWLADVVPVARTILDGAWADGLTIDDRVDLEVLLARGMIRSASSTTEAQVRLERAAASAAKYGYPALESRLVAVQGECALADGDTQTARAEFERAVDIAADEPAGLLGLAMLEEQDARWSKAMLLYDRAAAAVARDVTELERLYAPTTGNFYWRLSRRLSRDPDRAKDALAALDRASELGMAGKAQHQERRAFVDKAHLLERLKRPADAARAYYDAGDRYSQDGDQATARGYLERAISLDGETALYRWALAEVHRLLSQLPDGSVDGASVRAALAEWDRGRALRAPGTDESWVHLVHGMLRHDDVVPGQSERHRVWTSVGDVECALLLDGDSAQSWCFLSLVYLELGLAGCALHAADRARAAAPGDEFAAYVTSRSLAAVGRLDEAMVSAADLALAWAVTQTALVHVLQGDPDAALALLDEQSAQGETDPLDPRVRSVALTRAGRDPEAAEAVAHLWTGEVDPEPGDRHTVAWTGYLLGHFDRAAELLQQSLDNGPADPGNQMIDLGLTLLARGGPDDLSRGQVLVSDGVRSCLRWDTLCFLRDADLPALVRRTATARHSAAIRELAGPLERECVARMGELERADHDAWSEVRDAFQSEQPDDDVVPRHLVARAAMARLGAEAGDVSTALDHYLALTEEGFPETERGVLSSVVVLCQETDDAVRDESPLDEASTQYVRLFGALDDTIFAASTGDAVDQPGLDLDAVAHLRNGLALRAALCALLLGQRPDALGWLTAAAAGTTGGTVADADDDRAAVAVFVRDPGGYWAFSDAIAALRDDPGAPPEVVALATVLAGSASLDTVFRMLRTDIDSVTTFPLENPVSVRLGDDLVPESTGPEWVLFSRLIPELRERLRERTGITIPGIRFRGGPELGPAEFGILWEQELVASGTASSVPRSSEDPGGIQEVIEALEEVLHENIARLFGPDDLGAWVEELDLDEQELATVNGTLLADWTSRIRTHRVLRLLLREGISLAPGRDVLGALARIEAGERKEILHVAAELRLALADTLFDAQAPSTQLPAELEHLVADGLTTDDTDPIDHATVWQVPWPRARDLVADVKTWHGASGAEGGTRPAIVVDDPAVRTYLWRLLAAGGGRTAILTRAELDAAGSPRSRSADELKA</sequence>
<gene>
    <name evidence="2" type="ORF">J2X26_002140</name>
</gene>
<dbReference type="InterPro" id="IPR001712">
    <property type="entry name" value="T3SS_FHIPEP"/>
</dbReference>
<dbReference type="Gene3D" id="1.25.40.10">
    <property type="entry name" value="Tetratricopeptide repeat domain"/>
    <property type="match status" value="2"/>
</dbReference>
<protein>
    <submittedName>
        <fullName evidence="2">Tetratricopeptide (TPR) repeat protein</fullName>
    </submittedName>
</protein>
<feature type="repeat" description="TPR" evidence="1">
    <location>
        <begin position="367"/>
        <end position="400"/>
    </location>
</feature>
<dbReference type="PROSITE" id="PS50005">
    <property type="entry name" value="TPR"/>
    <property type="match status" value="1"/>
</dbReference>
<evidence type="ECO:0000313" key="2">
    <source>
        <dbReference type="EMBL" id="MDQ0373829.1"/>
    </source>
</evidence>
<dbReference type="Pfam" id="PF00771">
    <property type="entry name" value="FHIPEP"/>
    <property type="match status" value="1"/>
</dbReference>
<proteinExistence type="predicted"/>
<dbReference type="RefSeq" id="WP_307492097.1">
    <property type="nucleotide sequence ID" value="NZ_JAUSVB010000002.1"/>
</dbReference>
<dbReference type="Gene3D" id="3.40.30.60">
    <property type="entry name" value="FHIPEP family, domain 1"/>
    <property type="match status" value="1"/>
</dbReference>
<comment type="caution">
    <text evidence="2">The sequence shown here is derived from an EMBL/GenBank/DDBJ whole genome shotgun (WGS) entry which is preliminary data.</text>
</comment>
<dbReference type="EMBL" id="JAUSVB010000002">
    <property type="protein sequence ID" value="MDQ0373829.1"/>
    <property type="molecule type" value="Genomic_DNA"/>
</dbReference>
<dbReference type="Proteomes" id="UP001239626">
    <property type="component" value="Unassembled WGS sequence"/>
</dbReference>
<dbReference type="SUPFAM" id="SSF48452">
    <property type="entry name" value="TPR-like"/>
    <property type="match status" value="3"/>
</dbReference>
<evidence type="ECO:0000256" key="1">
    <source>
        <dbReference type="PROSITE-ProRule" id="PRU00339"/>
    </source>
</evidence>
<accession>A0ABU0EEY7</accession>
<dbReference type="InterPro" id="IPR019734">
    <property type="entry name" value="TPR_rpt"/>
</dbReference>
<name>A0ABU0EEY7_9CELL</name>
<keyword evidence="3" id="KW-1185">Reference proteome</keyword>
<dbReference type="InterPro" id="IPR042194">
    <property type="entry name" value="FHIPEP_1"/>
</dbReference>
<reference evidence="2 3" key="1">
    <citation type="submission" date="2023-07" db="EMBL/GenBank/DDBJ databases">
        <title>Sorghum-associated microbial communities from plants grown in Nebraska, USA.</title>
        <authorList>
            <person name="Schachtman D."/>
        </authorList>
    </citation>
    <scope>NUCLEOTIDE SEQUENCE [LARGE SCALE GENOMIC DNA]</scope>
    <source>
        <strain evidence="2 3">BE332</strain>
    </source>
</reference>
<dbReference type="Pfam" id="PF13181">
    <property type="entry name" value="TPR_8"/>
    <property type="match status" value="1"/>
</dbReference>
<organism evidence="2 3">
    <name type="scientific">Cellulomonas humilata</name>
    <dbReference type="NCBI Taxonomy" id="144055"/>
    <lineage>
        <taxon>Bacteria</taxon>
        <taxon>Bacillati</taxon>
        <taxon>Actinomycetota</taxon>
        <taxon>Actinomycetes</taxon>
        <taxon>Micrococcales</taxon>
        <taxon>Cellulomonadaceae</taxon>
        <taxon>Cellulomonas</taxon>
    </lineage>
</organism>
<evidence type="ECO:0000313" key="3">
    <source>
        <dbReference type="Proteomes" id="UP001239626"/>
    </source>
</evidence>